<protein>
    <submittedName>
        <fullName evidence="1">Uncharacterized protein</fullName>
    </submittedName>
</protein>
<dbReference type="PaxDb" id="283166-BH15540"/>
<evidence type="ECO:0000313" key="1">
    <source>
        <dbReference type="EMBL" id="CAF28317.1"/>
    </source>
</evidence>
<dbReference type="KEGG" id="bhe:BH15540"/>
<accession>A0A0H3M6Z9</accession>
<gene>
    <name evidence="1" type="ordered locus">BH15540</name>
</gene>
<dbReference type="Proteomes" id="UP000000421">
    <property type="component" value="Chromosome"/>
</dbReference>
<reference evidence="1 2" key="1">
    <citation type="journal article" date="2004" name="Proc. Natl. Acad. Sci. U.S.A.">
        <title>The louse-borne human pathogen Bartonella quintana is a genomic derivative of the zoonotic agent Bartonella henselae.</title>
        <authorList>
            <person name="Alsmark U.C.M."/>
            <person name="Frank A.C."/>
            <person name="Karlberg E.O."/>
            <person name="Legault B.-A."/>
            <person name="Ardell D.H."/>
            <person name="Canbaeck B."/>
            <person name="Eriksson A.-S."/>
            <person name="Naeslund A.K."/>
            <person name="Handley S.A."/>
            <person name="Huvet M."/>
            <person name="La Scola B."/>
            <person name="Holmberg M."/>
            <person name="Andersson S.G.E."/>
        </authorList>
    </citation>
    <scope>NUCLEOTIDE SEQUENCE [LARGE SCALE GENOMIC DNA]</scope>
    <source>
        <strain evidence="2">ATCC 49882 / DSM 28221 / CCUG 30454 / Houston 1</strain>
    </source>
</reference>
<dbReference type="EMBL" id="BX897699">
    <property type="protein sequence ID" value="CAF28317.1"/>
    <property type="molecule type" value="Genomic_DNA"/>
</dbReference>
<name>A0A0H3M6Z9_BARHE</name>
<proteinExistence type="predicted"/>
<dbReference type="eggNOG" id="ENOG5033MG5">
    <property type="taxonomic scope" value="Bacteria"/>
</dbReference>
<dbReference type="AlphaFoldDB" id="A0A0H3M6Z9"/>
<sequence length="242" mass="27828">MLCHILNTIIDDFCLFIIEIKIMMNISLLRRYALNHEELLICASVFTSVSFFSSIAETGNRSVKTSLQFSDSHGSAVESAYKSPFYKIWQDLIKNKPLKHNGSAIHLHNKKGSHIKQVAVSYQSWLERVKTAENYIVQSATIHPKKCLWLRDLFSFCNQNNCSICRCNIYGFVLHVCTAKHILKYVKNILLNNGICGCKEQSSKLSNITSPIYSNAMWQNLKIPHNIGFYIDKFFHHRVYCA</sequence>
<evidence type="ECO:0000313" key="2">
    <source>
        <dbReference type="Proteomes" id="UP000000421"/>
    </source>
</evidence>
<organism evidence="1 2">
    <name type="scientific">Bartonella henselae (strain ATCC 49882 / DSM 28221 / CCUG 30454 / Houston 1)</name>
    <name type="common">Rochalimaea henselae</name>
    <dbReference type="NCBI Taxonomy" id="283166"/>
    <lineage>
        <taxon>Bacteria</taxon>
        <taxon>Pseudomonadati</taxon>
        <taxon>Pseudomonadota</taxon>
        <taxon>Alphaproteobacteria</taxon>
        <taxon>Hyphomicrobiales</taxon>
        <taxon>Bartonellaceae</taxon>
        <taxon>Bartonella</taxon>
    </lineage>
</organism>
<keyword evidence="2" id="KW-1185">Reference proteome</keyword>
<dbReference type="EnsemblBacteria" id="CAF28317">
    <property type="protein sequence ID" value="CAF28317"/>
    <property type="gene ID" value="BH15540"/>
</dbReference>